<feature type="compositionally biased region" description="Basic and acidic residues" evidence="1">
    <location>
        <begin position="64"/>
        <end position="78"/>
    </location>
</feature>
<protein>
    <submittedName>
        <fullName evidence="3">Uncharacterized protein LOC108672625</fullName>
    </submittedName>
</protein>
<organism evidence="2 3">
    <name type="scientific">Hyalella azteca</name>
    <name type="common">Amphipod</name>
    <dbReference type="NCBI Taxonomy" id="294128"/>
    <lineage>
        <taxon>Eukaryota</taxon>
        <taxon>Metazoa</taxon>
        <taxon>Ecdysozoa</taxon>
        <taxon>Arthropoda</taxon>
        <taxon>Crustacea</taxon>
        <taxon>Multicrustacea</taxon>
        <taxon>Malacostraca</taxon>
        <taxon>Eumalacostraca</taxon>
        <taxon>Peracarida</taxon>
        <taxon>Amphipoda</taxon>
        <taxon>Senticaudata</taxon>
        <taxon>Talitrida</taxon>
        <taxon>Talitroidea</taxon>
        <taxon>Hyalellidae</taxon>
        <taxon>Hyalella</taxon>
    </lineage>
</organism>
<dbReference type="Proteomes" id="UP000694843">
    <property type="component" value="Unplaced"/>
</dbReference>
<reference evidence="3" key="1">
    <citation type="submission" date="2025-08" db="UniProtKB">
        <authorList>
            <consortium name="RefSeq"/>
        </authorList>
    </citation>
    <scope>IDENTIFICATION</scope>
    <source>
        <tissue evidence="3">Whole organism</tissue>
    </source>
</reference>
<keyword evidence="2" id="KW-1185">Reference proteome</keyword>
<evidence type="ECO:0000313" key="2">
    <source>
        <dbReference type="Proteomes" id="UP000694843"/>
    </source>
</evidence>
<proteinExistence type="predicted"/>
<name>A0A8B7NQ48_HYAAZ</name>
<dbReference type="KEGG" id="hazt:108672625"/>
<feature type="compositionally biased region" description="Basic and acidic residues" evidence="1">
    <location>
        <begin position="93"/>
        <end position="109"/>
    </location>
</feature>
<evidence type="ECO:0000313" key="3">
    <source>
        <dbReference type="RefSeq" id="XP_018015815.1"/>
    </source>
</evidence>
<accession>A0A8B7NQ48</accession>
<dbReference type="AlphaFoldDB" id="A0A8B7NQ48"/>
<dbReference type="RefSeq" id="XP_018015815.1">
    <property type="nucleotide sequence ID" value="XM_018160326.2"/>
</dbReference>
<feature type="compositionally biased region" description="Polar residues" evidence="1">
    <location>
        <begin position="1"/>
        <end position="22"/>
    </location>
</feature>
<evidence type="ECO:0000256" key="1">
    <source>
        <dbReference type="SAM" id="MobiDB-lite"/>
    </source>
</evidence>
<sequence>MTRQTSYNMGSKTNFSTETLAVSSKEDAKTYDPYLKSPLGCYGAASGEAAGLDSDDCSPSSHGSHHDDAHGMDERLFPEDDSNYQPPNPALNKRGEPRQRAEKKYRKDFPDEETFLQYKKEQDKKRQQRKREKDKIKRQTSNSLFPPS</sequence>
<feature type="region of interest" description="Disordered" evidence="1">
    <location>
        <begin position="1"/>
        <end position="148"/>
    </location>
</feature>
<feature type="compositionally biased region" description="Basic and acidic residues" evidence="1">
    <location>
        <begin position="118"/>
        <end position="137"/>
    </location>
</feature>
<dbReference type="GeneID" id="108672625"/>
<gene>
    <name evidence="3" type="primary">LOC108672625</name>
</gene>